<proteinExistence type="predicted"/>
<dbReference type="EMBL" id="LR796146">
    <property type="protein sequence ID" value="CAB4121436.1"/>
    <property type="molecule type" value="Genomic_DNA"/>
</dbReference>
<dbReference type="SUPFAM" id="SSF50249">
    <property type="entry name" value="Nucleic acid-binding proteins"/>
    <property type="match status" value="1"/>
</dbReference>
<sequence>MTKVISPQAVLSYPHLFEPNLPPGATEPVYSCALVFEKGTDLSELKKAALAAATEKFGNKAEGLIRDGKLKMPFRNDAEDKGYPAGSIFMNVKNKSKPGIVSTYPGQDGKPTAIDSPDQVYAGCHVRASLRAYAYDVSGNKGVAFSLGNLQKLADGDRLDGRKRAEDEFEADLSAKPADLDDLI</sequence>
<feature type="region of interest" description="Disordered" evidence="1">
    <location>
        <begin position="165"/>
        <end position="184"/>
    </location>
</feature>
<reference evidence="2" key="1">
    <citation type="submission" date="2020-04" db="EMBL/GenBank/DDBJ databases">
        <authorList>
            <person name="Chiriac C."/>
            <person name="Salcher M."/>
            <person name="Ghai R."/>
            <person name="Kavagutti S V."/>
        </authorList>
    </citation>
    <scope>NUCLEOTIDE SEQUENCE</scope>
</reference>
<evidence type="ECO:0008006" key="3">
    <source>
        <dbReference type="Google" id="ProtNLM"/>
    </source>
</evidence>
<evidence type="ECO:0000313" key="2">
    <source>
        <dbReference type="EMBL" id="CAB4121436.1"/>
    </source>
</evidence>
<gene>
    <name evidence="2" type="ORF">UFOVP12_59</name>
</gene>
<organism evidence="2">
    <name type="scientific">uncultured Caudovirales phage</name>
    <dbReference type="NCBI Taxonomy" id="2100421"/>
    <lineage>
        <taxon>Viruses</taxon>
        <taxon>Duplodnaviria</taxon>
        <taxon>Heunggongvirae</taxon>
        <taxon>Uroviricota</taxon>
        <taxon>Caudoviricetes</taxon>
        <taxon>Peduoviridae</taxon>
        <taxon>Maltschvirus</taxon>
        <taxon>Maltschvirus maltsch</taxon>
    </lineage>
</organism>
<protein>
    <recommendedName>
        <fullName evidence="3">DUF2815 family protein</fullName>
    </recommendedName>
</protein>
<dbReference type="Gene3D" id="2.40.50.140">
    <property type="entry name" value="Nucleic acid-binding proteins"/>
    <property type="match status" value="1"/>
</dbReference>
<dbReference type="InterPro" id="IPR022595">
    <property type="entry name" value="Enc34_ssDNA-bd"/>
</dbReference>
<name>A0A6J5KJW2_9CAUD</name>
<accession>A0A6J5KJW2</accession>
<dbReference type="Pfam" id="PF10991">
    <property type="entry name" value="Enc34_ssDNA-bd"/>
    <property type="match status" value="1"/>
</dbReference>
<evidence type="ECO:0000256" key="1">
    <source>
        <dbReference type="SAM" id="MobiDB-lite"/>
    </source>
</evidence>
<dbReference type="InterPro" id="IPR012340">
    <property type="entry name" value="NA-bd_OB-fold"/>
</dbReference>